<reference evidence="3 4" key="1">
    <citation type="journal article" date="2023" name="Commun. Biol.">
        <title>Reorganization of the ancestral sex-determining regions during the evolution of trioecy in Pleodorina starrii.</title>
        <authorList>
            <person name="Takahashi K."/>
            <person name="Suzuki S."/>
            <person name="Kawai-Toyooka H."/>
            <person name="Yamamoto K."/>
            <person name="Hamaji T."/>
            <person name="Ootsuki R."/>
            <person name="Yamaguchi H."/>
            <person name="Kawachi M."/>
            <person name="Higashiyama T."/>
            <person name="Nozaki H."/>
        </authorList>
    </citation>
    <scope>NUCLEOTIDE SEQUENCE [LARGE SCALE GENOMIC DNA]</scope>
    <source>
        <strain evidence="3 4">NIES-4479</strain>
    </source>
</reference>
<feature type="region of interest" description="Disordered" evidence="1">
    <location>
        <begin position="641"/>
        <end position="771"/>
    </location>
</feature>
<organism evidence="3 4">
    <name type="scientific">Pleodorina starrii</name>
    <dbReference type="NCBI Taxonomy" id="330485"/>
    <lineage>
        <taxon>Eukaryota</taxon>
        <taxon>Viridiplantae</taxon>
        <taxon>Chlorophyta</taxon>
        <taxon>core chlorophytes</taxon>
        <taxon>Chlorophyceae</taxon>
        <taxon>CS clade</taxon>
        <taxon>Chlamydomonadales</taxon>
        <taxon>Volvocaceae</taxon>
        <taxon>Pleodorina</taxon>
    </lineage>
</organism>
<accession>A0A9W6BST6</accession>
<keyword evidence="4" id="KW-1185">Reference proteome</keyword>
<dbReference type="InterPro" id="IPR001623">
    <property type="entry name" value="DnaJ_domain"/>
</dbReference>
<comment type="caution">
    <text evidence="3">The sequence shown here is derived from an EMBL/GenBank/DDBJ whole genome shotgun (WGS) entry which is preliminary data.</text>
</comment>
<feature type="compositionally biased region" description="Low complexity" evidence="1">
    <location>
        <begin position="335"/>
        <end position="348"/>
    </location>
</feature>
<feature type="compositionally biased region" description="Low complexity" evidence="1">
    <location>
        <begin position="419"/>
        <end position="436"/>
    </location>
</feature>
<proteinExistence type="predicted"/>
<dbReference type="SMART" id="SM00271">
    <property type="entry name" value="DnaJ"/>
    <property type="match status" value="1"/>
</dbReference>
<protein>
    <recommendedName>
        <fullName evidence="2">J domain-containing protein</fullName>
    </recommendedName>
</protein>
<dbReference type="InterPro" id="IPR036869">
    <property type="entry name" value="J_dom_sf"/>
</dbReference>
<dbReference type="EMBL" id="BRXU01000018">
    <property type="protein sequence ID" value="GLC57423.1"/>
    <property type="molecule type" value="Genomic_DNA"/>
</dbReference>
<gene>
    <name evidence="3" type="primary">PLEST010867</name>
    <name evidence="3" type="ORF">PLESTB_001222800</name>
</gene>
<evidence type="ECO:0000259" key="2">
    <source>
        <dbReference type="PROSITE" id="PS50076"/>
    </source>
</evidence>
<evidence type="ECO:0000313" key="4">
    <source>
        <dbReference type="Proteomes" id="UP001165080"/>
    </source>
</evidence>
<feature type="compositionally biased region" description="Low complexity" evidence="1">
    <location>
        <begin position="715"/>
        <end position="726"/>
    </location>
</feature>
<feature type="compositionally biased region" description="Low complexity" evidence="1">
    <location>
        <begin position="455"/>
        <end position="471"/>
    </location>
</feature>
<evidence type="ECO:0000313" key="3">
    <source>
        <dbReference type="EMBL" id="GLC57423.1"/>
    </source>
</evidence>
<evidence type="ECO:0000256" key="1">
    <source>
        <dbReference type="SAM" id="MobiDB-lite"/>
    </source>
</evidence>
<dbReference type="AlphaFoldDB" id="A0A9W6BST6"/>
<dbReference type="OrthoDB" id="552455at2759"/>
<dbReference type="Gene3D" id="1.10.287.110">
    <property type="entry name" value="DnaJ domain"/>
    <property type="match status" value="1"/>
</dbReference>
<feature type="compositionally biased region" description="Basic and acidic residues" evidence="1">
    <location>
        <begin position="369"/>
        <end position="384"/>
    </location>
</feature>
<dbReference type="SUPFAM" id="SSF46565">
    <property type="entry name" value="Chaperone J-domain"/>
    <property type="match status" value="1"/>
</dbReference>
<feature type="compositionally biased region" description="Gly residues" evidence="1">
    <location>
        <begin position="905"/>
        <end position="928"/>
    </location>
</feature>
<feature type="region of interest" description="Disordered" evidence="1">
    <location>
        <begin position="881"/>
        <end position="941"/>
    </location>
</feature>
<feature type="region of interest" description="Disordered" evidence="1">
    <location>
        <begin position="368"/>
        <end position="559"/>
    </location>
</feature>
<sequence>MAALGGCQGNVSLDELAANILGSRCPFRALGLTPDTTLAEVKTAYRRLSLVFHPDKCSASTLPALLASEVFQALQRHYTSASQQLQPVQQPHAVNRDLWGQFYAAPAPAAQSDAGCQAAPAAGLGPAPRPAHAARQGSLWGSARGPLASAWNRQNTAAGPSARPATAAGDAEPGAPEQKDAGPHRTGVDARSTGQPKHAAAATAQLRRPRAGGHVPAAVKPFTIDIPDESADAREVLAESPHSPKGGAVPAGKRRCTGDADGGSAPRATSRPAGLVELLRKRRSASGQQGPACAVADRPGSPRLVEGTESEHANISFLHTGVDGEAAGDVPEPAPTAGAATAPGPHAGSAWARRPVFGVAVRQAPAFAELDRGDRRESGGERRPHQQGRQRRAAAAALGGGEKLGRARARHRLAPRSPGPSSESCSGDSEASGSGSLEDLDATAAADDDDENDVSSPSASSGNPASSSDNSEGIWDVPEGPGQNTGSTAMGGCGAEAVPQAARDQSASASGRRQRMQPSGAARAGTKASAPAEADVDRVRSTADAVPPAGISWHPSGSAAAGGRGSVAFGRLRQQLPLAQVGDMAWSHKARGAAKLRPVAASGAAATPLATAAQEEAIGVPQPRSSFTQTEAEAYAYGWPQGTAGEQRERQRSQLGVRKATTSAVPSASFYGRPRTRCASPPPSPSRLHCSGADEGAVTAHESRQPLAVGRSGPAAARDSAVADIADPGHETYTVGGSRARPERAGAGASGRGDNGGAFAEHHGDAPAWMGAAPDHVERHWKGGSAAGLNASGGDAEECCDVVLEEGGGHCAEGGDADPDDAWWDEPLGAHDDEAQPGGSTHGDAEACTQTLDMFLKQVQRGGELQAQRAGQMRLGNLRRTALLGRRGKARGGGATRSGATSGSKGAGGKGRGGANGPGGRSGRGRGGSADILRYSRPIKG</sequence>
<feature type="compositionally biased region" description="Low complexity" evidence="1">
    <location>
        <begin position="156"/>
        <end position="169"/>
    </location>
</feature>
<feature type="region of interest" description="Disordered" evidence="1">
    <location>
        <begin position="154"/>
        <end position="220"/>
    </location>
</feature>
<dbReference type="Proteomes" id="UP001165080">
    <property type="component" value="Unassembled WGS sequence"/>
</dbReference>
<feature type="domain" description="J" evidence="2">
    <location>
        <begin position="25"/>
        <end position="103"/>
    </location>
</feature>
<dbReference type="CDD" id="cd06257">
    <property type="entry name" value="DnaJ"/>
    <property type="match status" value="1"/>
</dbReference>
<feature type="region of interest" description="Disordered" evidence="1">
    <location>
        <begin position="323"/>
        <end position="348"/>
    </location>
</feature>
<feature type="compositionally biased region" description="Acidic residues" evidence="1">
    <location>
        <begin position="438"/>
        <end position="453"/>
    </location>
</feature>
<dbReference type="Pfam" id="PF00226">
    <property type="entry name" value="DnaJ"/>
    <property type="match status" value="1"/>
</dbReference>
<feature type="compositionally biased region" description="Basic and acidic residues" evidence="1">
    <location>
        <begin position="177"/>
        <end position="188"/>
    </location>
</feature>
<dbReference type="PROSITE" id="PS50076">
    <property type="entry name" value="DNAJ_2"/>
    <property type="match status" value="1"/>
</dbReference>
<feature type="region of interest" description="Disordered" evidence="1">
    <location>
        <begin position="235"/>
        <end position="306"/>
    </location>
</feature>
<feature type="region of interest" description="Disordered" evidence="1">
    <location>
        <begin position="825"/>
        <end position="845"/>
    </location>
</feature>
<name>A0A9W6BST6_9CHLO</name>
<feature type="region of interest" description="Disordered" evidence="1">
    <location>
        <begin position="117"/>
        <end position="137"/>
    </location>
</feature>